<protein>
    <submittedName>
        <fullName evidence="1">Uncharacterized protein</fullName>
    </submittedName>
</protein>
<dbReference type="AlphaFoldDB" id="A0A146G6J5"/>
<dbReference type="InParanoid" id="A0A146G6J5"/>
<gene>
    <name evidence="1" type="ORF">TSACC_2724</name>
</gene>
<dbReference type="RefSeq" id="WP_153811254.1">
    <property type="nucleotide sequence ID" value="NZ_BDCO01000002.1"/>
</dbReference>
<organism evidence="1 2">
    <name type="scientific">Terrimicrobium sacchariphilum</name>
    <dbReference type="NCBI Taxonomy" id="690879"/>
    <lineage>
        <taxon>Bacteria</taxon>
        <taxon>Pseudomonadati</taxon>
        <taxon>Verrucomicrobiota</taxon>
        <taxon>Terrimicrobiia</taxon>
        <taxon>Terrimicrobiales</taxon>
        <taxon>Terrimicrobiaceae</taxon>
        <taxon>Terrimicrobium</taxon>
    </lineage>
</organism>
<sequence length="57" mass="6331">MGNHHEAPVPRRCNEPAGLAAELAIIDLQFEIRHRLDLSAFLTGIDLADVFQAALRH</sequence>
<keyword evidence="2" id="KW-1185">Reference proteome</keyword>
<dbReference type="Proteomes" id="UP000076023">
    <property type="component" value="Unassembled WGS sequence"/>
</dbReference>
<dbReference type="EMBL" id="BDCO01000002">
    <property type="protein sequence ID" value="GAT32326.1"/>
    <property type="molecule type" value="Genomic_DNA"/>
</dbReference>
<comment type="caution">
    <text evidence="1">The sequence shown here is derived from an EMBL/GenBank/DDBJ whole genome shotgun (WGS) entry which is preliminary data.</text>
</comment>
<reference evidence="2" key="1">
    <citation type="journal article" date="2017" name="Genome Announc.">
        <title>Draft Genome Sequence of Terrimicrobium sacchariphilum NM-5T, a Facultative Anaerobic Soil Bacterium of the Class Spartobacteria.</title>
        <authorList>
            <person name="Qiu Y.L."/>
            <person name="Tourlousse D.M."/>
            <person name="Matsuura N."/>
            <person name="Ohashi A."/>
            <person name="Sekiguchi Y."/>
        </authorList>
    </citation>
    <scope>NUCLEOTIDE SEQUENCE [LARGE SCALE GENOMIC DNA]</scope>
    <source>
        <strain evidence="2">NM-5</strain>
    </source>
</reference>
<accession>A0A146G6J5</accession>
<evidence type="ECO:0000313" key="2">
    <source>
        <dbReference type="Proteomes" id="UP000076023"/>
    </source>
</evidence>
<dbReference type="STRING" id="690879.TSACC_2724"/>
<evidence type="ECO:0000313" key="1">
    <source>
        <dbReference type="EMBL" id="GAT32326.1"/>
    </source>
</evidence>
<name>A0A146G6J5_TERSA</name>
<proteinExistence type="predicted"/>